<keyword evidence="3" id="KW-1185">Reference proteome</keyword>
<comment type="caution">
    <text evidence="2">The sequence shown here is derived from an EMBL/GenBank/DDBJ whole genome shotgun (WGS) entry which is preliminary data.</text>
</comment>
<dbReference type="AlphaFoldDB" id="A0A1Z5H365"/>
<dbReference type="OrthoDB" id="2142474at2"/>
<feature type="domain" description="DUF7671" evidence="1">
    <location>
        <begin position="4"/>
        <end position="96"/>
    </location>
</feature>
<gene>
    <name evidence="2" type="ORF">IWT126_00019</name>
</gene>
<name>A0A1Z5H365_9LACO</name>
<dbReference type="STRING" id="1302250.GCA_001313225_00025"/>
<dbReference type="Proteomes" id="UP000198402">
    <property type="component" value="Unassembled WGS sequence"/>
</dbReference>
<dbReference type="InterPro" id="IPR056088">
    <property type="entry name" value="DUF7671"/>
</dbReference>
<accession>A0A1Z5H365</accession>
<dbReference type="Pfam" id="PF24710">
    <property type="entry name" value="DUF7671"/>
    <property type="match status" value="1"/>
</dbReference>
<proteinExistence type="predicted"/>
<protein>
    <recommendedName>
        <fullName evidence="1">DUF7671 domain-containing protein</fullName>
    </recommendedName>
</protein>
<evidence type="ECO:0000313" key="3">
    <source>
        <dbReference type="Proteomes" id="UP000198402"/>
    </source>
</evidence>
<dbReference type="RefSeq" id="WP_054653572.1">
    <property type="nucleotide sequence ID" value="NZ_BBFL01000001.1"/>
</dbReference>
<organism evidence="2 3">
    <name type="scientific">Secundilactobacillus silagei JCM 19001</name>
    <dbReference type="NCBI Taxonomy" id="1302250"/>
    <lineage>
        <taxon>Bacteria</taxon>
        <taxon>Bacillati</taxon>
        <taxon>Bacillota</taxon>
        <taxon>Bacilli</taxon>
        <taxon>Lactobacillales</taxon>
        <taxon>Lactobacillaceae</taxon>
        <taxon>Secundilactobacillus</taxon>
    </lineage>
</organism>
<reference evidence="2 3" key="1">
    <citation type="submission" date="2015-11" db="EMBL/GenBank/DDBJ databases">
        <title>Draft genome sequences of new species of the genus Lactobacillus isolated from orchardgrass silage.</title>
        <authorList>
            <person name="Tohno M."/>
            <person name="Tanizawa Y."/>
            <person name="Arita M."/>
        </authorList>
    </citation>
    <scope>NUCLEOTIDE SEQUENCE [LARGE SCALE GENOMIC DNA]</scope>
    <source>
        <strain evidence="2 3">IWT126</strain>
    </source>
</reference>
<evidence type="ECO:0000259" key="1">
    <source>
        <dbReference type="Pfam" id="PF24710"/>
    </source>
</evidence>
<dbReference type="EMBL" id="BCMG01000001">
    <property type="protein sequence ID" value="GAT17763.1"/>
    <property type="molecule type" value="Genomic_DNA"/>
</dbReference>
<evidence type="ECO:0000313" key="2">
    <source>
        <dbReference type="EMBL" id="GAT17763.1"/>
    </source>
</evidence>
<sequence length="102" mass="11684">MAKPKYPVEEYIGVPVEQDDSGQYVIRDEASFQLHSWRTGRHTKGKLKKIGQVFLTENHLTVAVIATKPVAYKNRHAITPMQRFTSEFVSDDLIQLARTKLN</sequence>